<feature type="chain" id="PRO_5004778846" evidence="5">
    <location>
        <begin position="17"/>
        <end position="153"/>
    </location>
</feature>
<dbReference type="PANTHER" id="PTHR21700:SF48">
    <property type="entry name" value="TRANSTHYRETIN-LIKE FAMILY PROTEIN"/>
    <property type="match status" value="1"/>
</dbReference>
<dbReference type="PANTHER" id="PTHR21700">
    <property type="entry name" value="TRANSTHYRETIN-LIKE FAMILY PROTEIN-RELATED"/>
    <property type="match status" value="1"/>
</dbReference>
<reference evidence="6" key="1">
    <citation type="submission" date="2012-02" db="EMBL/GenBank/DDBJ databases">
        <title>Cloning and sequence analysis of the cDNA for trans-thyretin-related family of Aphelenchoides besseyi.</title>
        <authorList>
            <person name="Xie H."/>
            <person name="Cheng X."/>
        </authorList>
    </citation>
    <scope>NUCLEOTIDE SEQUENCE</scope>
</reference>
<sequence length="153" mass="17387">MLKGLVFVSLIACAIAEDKYMSAIATRSTKVEGHLRCGVEPLANVHVRLFRTASEDLNEVISSGKTDDKGRFSAEGDTSRFEGDQSAIDPYLRIYHKCDEEETKSGYRRVELRYPREFVTLGRVPRRTFNIGILNMEVIYPNEKRQKVLEGVN</sequence>
<comment type="similarity">
    <text evidence="2">Belongs to the nematode transthyretin-like family.</text>
</comment>
<evidence type="ECO:0000256" key="4">
    <source>
        <dbReference type="ARBA" id="ARBA00022729"/>
    </source>
</evidence>
<keyword evidence="4 5" id="KW-0732">Signal</keyword>
<dbReference type="InterPro" id="IPR038479">
    <property type="entry name" value="Transthyretin-like_sf"/>
</dbReference>
<dbReference type="GO" id="GO:0005576">
    <property type="term" value="C:extracellular region"/>
    <property type="evidence" value="ECO:0007669"/>
    <property type="project" value="UniProtKB-SubCell"/>
</dbReference>
<name>V9LYA3_9BILA</name>
<evidence type="ECO:0000256" key="3">
    <source>
        <dbReference type="ARBA" id="ARBA00022525"/>
    </source>
</evidence>
<evidence type="ECO:0000313" key="6">
    <source>
        <dbReference type="EMBL" id="AGA60310.1"/>
    </source>
</evidence>
<dbReference type="GO" id="GO:0009986">
    <property type="term" value="C:cell surface"/>
    <property type="evidence" value="ECO:0007669"/>
    <property type="project" value="InterPro"/>
</dbReference>
<evidence type="ECO:0000256" key="5">
    <source>
        <dbReference type="SAM" id="SignalP"/>
    </source>
</evidence>
<protein>
    <submittedName>
        <fullName evidence="6">Trans-thyretin-related family domain family member</fullName>
    </submittedName>
</protein>
<dbReference type="Gene3D" id="2.60.40.3330">
    <property type="match status" value="1"/>
</dbReference>
<accession>V9LYA3</accession>
<proteinExistence type="evidence at transcript level"/>
<dbReference type="AlphaFoldDB" id="V9LYA3"/>
<evidence type="ECO:0000256" key="2">
    <source>
        <dbReference type="ARBA" id="ARBA00010112"/>
    </source>
</evidence>
<feature type="signal peptide" evidence="5">
    <location>
        <begin position="1"/>
        <end position="16"/>
    </location>
</feature>
<comment type="subcellular location">
    <subcellularLocation>
        <location evidence="1">Secreted</location>
    </subcellularLocation>
</comment>
<keyword evidence="3" id="KW-0964">Secreted</keyword>
<evidence type="ECO:0000256" key="1">
    <source>
        <dbReference type="ARBA" id="ARBA00004613"/>
    </source>
</evidence>
<dbReference type="InterPro" id="IPR001534">
    <property type="entry name" value="Transthyretin-like"/>
</dbReference>
<gene>
    <name evidence="6" type="primary">TTR</name>
</gene>
<organism evidence="6">
    <name type="scientific">Aphelenchoides besseyi</name>
    <dbReference type="NCBI Taxonomy" id="269767"/>
    <lineage>
        <taxon>Eukaryota</taxon>
        <taxon>Metazoa</taxon>
        <taxon>Ecdysozoa</taxon>
        <taxon>Nematoda</taxon>
        <taxon>Chromadorea</taxon>
        <taxon>Rhabditida</taxon>
        <taxon>Tylenchina</taxon>
        <taxon>Tylenchomorpha</taxon>
        <taxon>Aphelenchoidea</taxon>
        <taxon>Aphelenchoididae</taxon>
        <taxon>Aphelenchoides</taxon>
    </lineage>
</organism>
<dbReference type="Pfam" id="PF01060">
    <property type="entry name" value="TTR-52"/>
    <property type="match status" value="1"/>
</dbReference>
<dbReference type="EMBL" id="JQ686692">
    <property type="protein sequence ID" value="AGA60310.1"/>
    <property type="molecule type" value="mRNA"/>
</dbReference>